<dbReference type="Gene3D" id="4.10.40.20">
    <property type="match status" value="1"/>
</dbReference>
<evidence type="ECO:0000256" key="4">
    <source>
        <dbReference type="ARBA" id="ARBA00023157"/>
    </source>
</evidence>
<keyword evidence="2" id="KW-0964">Secreted</keyword>
<dbReference type="SUPFAM" id="SSF48726">
    <property type="entry name" value="Immunoglobulin"/>
    <property type="match status" value="1"/>
</dbReference>
<feature type="domain" description="Kazal-like" evidence="9">
    <location>
        <begin position="131"/>
        <end position="185"/>
    </location>
</feature>
<dbReference type="Proteomes" id="UP001318040">
    <property type="component" value="Chromosome 9"/>
</dbReference>
<keyword evidence="3 6" id="KW-0732">Signal</keyword>
<keyword evidence="5" id="KW-0393">Immunoglobulin domain</keyword>
<feature type="domain" description="Ig-like" evidence="7">
    <location>
        <begin position="187"/>
        <end position="284"/>
    </location>
</feature>
<comment type="subcellular location">
    <subcellularLocation>
        <location evidence="1">Secreted</location>
    </subcellularLocation>
</comment>
<dbReference type="KEGG" id="pmrn:116940549"/>
<evidence type="ECO:0000256" key="3">
    <source>
        <dbReference type="ARBA" id="ARBA00022729"/>
    </source>
</evidence>
<protein>
    <submittedName>
        <fullName evidence="11">Kazal-type serine protease inhibitor domain-containing protein 1</fullName>
    </submittedName>
</protein>
<evidence type="ECO:0000256" key="1">
    <source>
        <dbReference type="ARBA" id="ARBA00004613"/>
    </source>
</evidence>
<dbReference type="GO" id="GO:0001558">
    <property type="term" value="P:regulation of cell growth"/>
    <property type="evidence" value="ECO:0007669"/>
    <property type="project" value="InterPro"/>
</dbReference>
<feature type="chain" id="PRO_5042567189" evidence="6">
    <location>
        <begin position="31"/>
        <end position="316"/>
    </location>
</feature>
<dbReference type="CTD" id="81621"/>
<dbReference type="PANTHER" id="PTHR14186">
    <property type="entry name" value="INSULIN-LIKE GROWTH FACTOR BINDING PROTEIN-RELATED"/>
    <property type="match status" value="1"/>
</dbReference>
<dbReference type="InterPro" id="IPR000867">
    <property type="entry name" value="IGFBP-like"/>
</dbReference>
<dbReference type="PANTHER" id="PTHR14186:SF26">
    <property type="entry name" value="KAZAL TYPE SERINE PEPTIDASE INHIBITOR DOMAIN 1"/>
    <property type="match status" value="1"/>
</dbReference>
<dbReference type="AlphaFoldDB" id="A0AAJ7SX81"/>
<dbReference type="GO" id="GO:0004867">
    <property type="term" value="F:serine-type endopeptidase inhibitor activity"/>
    <property type="evidence" value="ECO:0007669"/>
    <property type="project" value="UniProtKB-KW"/>
</dbReference>
<evidence type="ECO:0000256" key="5">
    <source>
        <dbReference type="ARBA" id="ARBA00023319"/>
    </source>
</evidence>
<gene>
    <name evidence="11" type="primary">KAZALD1</name>
</gene>
<dbReference type="InterPro" id="IPR009030">
    <property type="entry name" value="Growth_fac_rcpt_cys_sf"/>
</dbReference>
<dbReference type="FunFam" id="2.60.40.10:FF:000032">
    <property type="entry name" value="palladin isoform X1"/>
    <property type="match status" value="1"/>
</dbReference>
<dbReference type="SUPFAM" id="SSF100895">
    <property type="entry name" value="Kazal-type serine protease inhibitors"/>
    <property type="match status" value="1"/>
</dbReference>
<dbReference type="Gene3D" id="2.60.40.10">
    <property type="entry name" value="Immunoglobulins"/>
    <property type="match status" value="1"/>
</dbReference>
<keyword evidence="11" id="KW-0722">Serine protease inhibitor</keyword>
<dbReference type="InterPro" id="IPR036058">
    <property type="entry name" value="Kazal_dom_sf"/>
</dbReference>
<sequence length="316" mass="33791">MPPLTQLRLTVIMLLLLPLLMMMSVAPCLGAPESRGGPRGFAHRGWLRLLAEGEGCGDCDPELCPLPTGCPAGTVPDHCDCCRECANAEGQICDLDETAHFYGRCGDHLSCVLDGGGAGDGAERGGDGGGEYGIPEPQCVCVSEQTLCGTDGSTYPNVCRLSEAAHRLGAAARNLSVAHEGPCETAPWIAMPPKDIVNVSGSDVVFGCEVSGFPMAFVEWRREGVDELLPADDAHLAVQARGGPQRYQMTGWLQIHNVRPSDSGVYVCYARNRLGEAYATARLIIISPDSPEAEEILHNPSVLDFPVYDDEEDDDY</sequence>
<dbReference type="InterPro" id="IPR003598">
    <property type="entry name" value="Ig_sub2"/>
</dbReference>
<dbReference type="Pfam" id="PF07648">
    <property type="entry name" value="Kazal_2"/>
    <property type="match status" value="1"/>
</dbReference>
<dbReference type="InterPro" id="IPR013098">
    <property type="entry name" value="Ig_I-set"/>
</dbReference>
<evidence type="ECO:0000259" key="7">
    <source>
        <dbReference type="PROSITE" id="PS50835"/>
    </source>
</evidence>
<feature type="signal peptide" evidence="6">
    <location>
        <begin position="1"/>
        <end position="30"/>
    </location>
</feature>
<dbReference type="SMART" id="SM00280">
    <property type="entry name" value="KAZAL"/>
    <property type="match status" value="1"/>
</dbReference>
<name>A0AAJ7SX81_PETMA</name>
<dbReference type="Pfam" id="PF00219">
    <property type="entry name" value="IGFBP"/>
    <property type="match status" value="1"/>
</dbReference>
<dbReference type="SMART" id="SM00408">
    <property type="entry name" value="IGc2"/>
    <property type="match status" value="1"/>
</dbReference>
<accession>A0AAJ7SX81</accession>
<dbReference type="InterPro" id="IPR011390">
    <property type="entry name" value="IGFBP_rP_mac25"/>
</dbReference>
<evidence type="ECO:0000256" key="2">
    <source>
        <dbReference type="ARBA" id="ARBA00022525"/>
    </source>
</evidence>
<feature type="domain" description="IGFBP N-terminal" evidence="8">
    <location>
        <begin position="52"/>
        <end position="142"/>
    </location>
</feature>
<dbReference type="CDD" id="cd00104">
    <property type="entry name" value="KAZAL_FS"/>
    <property type="match status" value="1"/>
</dbReference>
<dbReference type="GO" id="GO:0005615">
    <property type="term" value="C:extracellular space"/>
    <property type="evidence" value="ECO:0007669"/>
    <property type="project" value="TreeGrafter"/>
</dbReference>
<proteinExistence type="predicted"/>
<dbReference type="SUPFAM" id="SSF57184">
    <property type="entry name" value="Growth factor receptor domain"/>
    <property type="match status" value="1"/>
</dbReference>
<organism evidence="10 11">
    <name type="scientific">Petromyzon marinus</name>
    <name type="common">Sea lamprey</name>
    <dbReference type="NCBI Taxonomy" id="7757"/>
    <lineage>
        <taxon>Eukaryota</taxon>
        <taxon>Metazoa</taxon>
        <taxon>Chordata</taxon>
        <taxon>Craniata</taxon>
        <taxon>Vertebrata</taxon>
        <taxon>Cyclostomata</taxon>
        <taxon>Hyperoartia</taxon>
        <taxon>Petromyzontiformes</taxon>
        <taxon>Petromyzontidae</taxon>
        <taxon>Petromyzon</taxon>
    </lineage>
</organism>
<dbReference type="SMART" id="SM00409">
    <property type="entry name" value="IG"/>
    <property type="match status" value="1"/>
</dbReference>
<reference evidence="11" key="1">
    <citation type="submission" date="2025-08" db="UniProtKB">
        <authorList>
            <consortium name="RefSeq"/>
        </authorList>
    </citation>
    <scope>IDENTIFICATION</scope>
    <source>
        <tissue evidence="11">Sperm</tissue>
    </source>
</reference>
<keyword evidence="10" id="KW-1185">Reference proteome</keyword>
<dbReference type="Pfam" id="PF07679">
    <property type="entry name" value="I-set"/>
    <property type="match status" value="1"/>
</dbReference>
<evidence type="ECO:0000259" key="9">
    <source>
        <dbReference type="PROSITE" id="PS51465"/>
    </source>
</evidence>
<dbReference type="InterPro" id="IPR003599">
    <property type="entry name" value="Ig_sub"/>
</dbReference>
<keyword evidence="11" id="KW-0646">Protease inhibitor</keyword>
<dbReference type="InterPro" id="IPR007110">
    <property type="entry name" value="Ig-like_dom"/>
</dbReference>
<evidence type="ECO:0000313" key="10">
    <source>
        <dbReference type="Proteomes" id="UP001318040"/>
    </source>
</evidence>
<evidence type="ECO:0000259" key="8">
    <source>
        <dbReference type="PROSITE" id="PS51323"/>
    </source>
</evidence>
<dbReference type="PROSITE" id="PS51323">
    <property type="entry name" value="IGFBP_N_2"/>
    <property type="match status" value="1"/>
</dbReference>
<dbReference type="PIRSF" id="PIRSF018239">
    <property type="entry name" value="IGFBP_rP_mac25"/>
    <property type="match status" value="1"/>
</dbReference>
<evidence type="ECO:0000313" key="11">
    <source>
        <dbReference type="RefSeq" id="XP_032806401.1"/>
    </source>
</evidence>
<dbReference type="PROSITE" id="PS51465">
    <property type="entry name" value="KAZAL_2"/>
    <property type="match status" value="1"/>
</dbReference>
<dbReference type="RefSeq" id="XP_032806401.1">
    <property type="nucleotide sequence ID" value="XM_032950510.1"/>
</dbReference>
<dbReference type="PROSITE" id="PS50835">
    <property type="entry name" value="IG_LIKE"/>
    <property type="match status" value="1"/>
</dbReference>
<dbReference type="GO" id="GO:0005520">
    <property type="term" value="F:insulin-like growth factor binding"/>
    <property type="evidence" value="ECO:0007669"/>
    <property type="project" value="InterPro"/>
</dbReference>
<dbReference type="InterPro" id="IPR036179">
    <property type="entry name" value="Ig-like_dom_sf"/>
</dbReference>
<dbReference type="Gene3D" id="3.30.60.30">
    <property type="match status" value="1"/>
</dbReference>
<keyword evidence="4" id="KW-1015">Disulfide bond</keyword>
<dbReference type="GO" id="GO:0009966">
    <property type="term" value="P:regulation of signal transduction"/>
    <property type="evidence" value="ECO:0007669"/>
    <property type="project" value="TreeGrafter"/>
</dbReference>
<evidence type="ECO:0000256" key="6">
    <source>
        <dbReference type="SAM" id="SignalP"/>
    </source>
</evidence>
<dbReference type="InterPro" id="IPR013783">
    <property type="entry name" value="Ig-like_fold"/>
</dbReference>
<dbReference type="InterPro" id="IPR002350">
    <property type="entry name" value="Kazal_dom"/>
</dbReference>